<evidence type="ECO:0000313" key="1">
    <source>
        <dbReference type="EMBL" id="CAH0558902.1"/>
    </source>
</evidence>
<dbReference type="PANTHER" id="PTHR33053:SF24">
    <property type="entry name" value="TRANSPOSASE DOMAIN-CONTAINING PROTEIN"/>
    <property type="match status" value="1"/>
</dbReference>
<evidence type="ECO:0000313" key="2">
    <source>
        <dbReference type="Proteomes" id="UP001154078"/>
    </source>
</evidence>
<sequence length="418" mass="46875">MERQQFVPAKCIGRRQMQRRVTKAVGDFQSQCCDDIAFKGNLTHNNLKLFEAAMPILENINDTSCNISSTEDLGLSSCHNADDVPSNACDSQFLNLLNVESVQNCHSNLGCSKDCEGESETVSSVEKNNLSDSLKNWANDFKITTTALTKLLHLLSPFHPELPLDSRTLLRTPLDFNSKELETGQYSHFGLQKGLYMFLESNINFKDSTISISFNIDGLPLFNSSNVQVWPILALIKNEEFFIKPFPVGVFCGNAKPKPLAIYLEDFLNELLNLIENGLLFKNKLFKINIHSFICDAPARAYLKCVKSHNGYSSCDKCVNPGEYFNGRIIFTKTDAAKRTDASFVAQEDEDHHLGISPLLKIPVGLVSQFPSEYMHSTCLGVMKKLLNAWISRLETVHSNRNEPQTKGHRRITALEGI</sequence>
<dbReference type="OrthoDB" id="10053513at2759"/>
<keyword evidence="2" id="KW-1185">Reference proteome</keyword>
<dbReference type="PANTHER" id="PTHR33053">
    <property type="entry name" value="PROTEIN, PUTATIVE-RELATED"/>
    <property type="match status" value="1"/>
</dbReference>
<dbReference type="Proteomes" id="UP001154078">
    <property type="component" value="Chromosome 6"/>
</dbReference>
<proteinExistence type="predicted"/>
<evidence type="ECO:0008006" key="3">
    <source>
        <dbReference type="Google" id="ProtNLM"/>
    </source>
</evidence>
<gene>
    <name evidence="1" type="ORF">MELIAE_LOCUS9127</name>
</gene>
<dbReference type="EMBL" id="OV121137">
    <property type="protein sequence ID" value="CAH0558902.1"/>
    <property type="molecule type" value="Genomic_DNA"/>
</dbReference>
<organism evidence="1 2">
    <name type="scientific">Brassicogethes aeneus</name>
    <name type="common">Rape pollen beetle</name>
    <name type="synonym">Meligethes aeneus</name>
    <dbReference type="NCBI Taxonomy" id="1431903"/>
    <lineage>
        <taxon>Eukaryota</taxon>
        <taxon>Metazoa</taxon>
        <taxon>Ecdysozoa</taxon>
        <taxon>Arthropoda</taxon>
        <taxon>Hexapoda</taxon>
        <taxon>Insecta</taxon>
        <taxon>Pterygota</taxon>
        <taxon>Neoptera</taxon>
        <taxon>Endopterygota</taxon>
        <taxon>Coleoptera</taxon>
        <taxon>Polyphaga</taxon>
        <taxon>Cucujiformia</taxon>
        <taxon>Nitidulidae</taxon>
        <taxon>Meligethinae</taxon>
        <taxon>Brassicogethes</taxon>
    </lineage>
</organism>
<reference evidence="1" key="1">
    <citation type="submission" date="2021-12" db="EMBL/GenBank/DDBJ databases">
        <authorList>
            <person name="King R."/>
        </authorList>
    </citation>
    <scope>NUCLEOTIDE SEQUENCE</scope>
</reference>
<protein>
    <recommendedName>
        <fullName evidence="3">Transposase domain-containing protein</fullName>
    </recommendedName>
</protein>
<accession>A0A9P0BAK4</accession>
<name>A0A9P0BAK4_BRAAE</name>
<dbReference type="AlphaFoldDB" id="A0A9P0BAK4"/>